<keyword evidence="14" id="KW-1185">Reference proteome</keyword>
<evidence type="ECO:0000256" key="2">
    <source>
        <dbReference type="ARBA" id="ARBA00022679"/>
    </source>
</evidence>
<keyword evidence="3 9" id="KW-0479">Metal-binding</keyword>
<comment type="cofactor">
    <cofactor evidence="9">
        <name>Mg(2+)</name>
        <dbReference type="ChEBI" id="CHEBI:18420"/>
    </cofactor>
    <text evidence="9">Binds 1 Mg(2+) ion per subunit.</text>
</comment>
<evidence type="ECO:0000256" key="7">
    <source>
        <dbReference type="ARBA" id="ARBA00047851"/>
    </source>
</evidence>
<dbReference type="NCBIfam" id="TIGR00693">
    <property type="entry name" value="thiE"/>
    <property type="match status" value="1"/>
</dbReference>
<dbReference type="HAMAP" id="MF_00097">
    <property type="entry name" value="TMP_synthase"/>
    <property type="match status" value="1"/>
</dbReference>
<dbReference type="Pfam" id="PF02581">
    <property type="entry name" value="TMP-TENI"/>
    <property type="match status" value="1"/>
</dbReference>
<accession>A0ABN5WAB8</accession>
<evidence type="ECO:0000256" key="8">
    <source>
        <dbReference type="ARBA" id="ARBA00047883"/>
    </source>
</evidence>
<dbReference type="InterPro" id="IPR036206">
    <property type="entry name" value="ThiamineP_synth_sf"/>
</dbReference>
<sequence length="212" mass="23262">MFNPKQLQVYFICGTQDIPEGRTIEQVLEEALQAGITLYQFREKGPTALKGEDKKQLALKLKSLCQTYQVPFIVNDDVALAKEIDADGIHVGQDDEAVKAFAAEFENKIIGLSIGNLDEYQHSDLSQVNYIGVGPMYATPSKDDASEPVGPSMIKKLREYLDDFPIVAIGGINESNVASIAEADADGISVISAISRSDNIDKTVKHFLSYFK</sequence>
<comment type="function">
    <text evidence="9">Condenses 4-methyl-5-(beta-hydroxyethyl)thiazole monophosphate (THZ-P) and 2-methyl-4-amino-5-hydroxymethyl pyrimidine pyrophosphate (HMP-PP) to form thiamine monophosphate (TMP).</text>
</comment>
<feature type="binding site" evidence="9">
    <location>
        <begin position="191"/>
        <end position="192"/>
    </location>
    <ligand>
        <name>2-[(2R,5Z)-2-carboxy-4-methylthiazol-5(2H)-ylidene]ethyl phosphate</name>
        <dbReference type="ChEBI" id="CHEBI:62899"/>
    </ligand>
</feature>
<comment type="similarity">
    <text evidence="9 10">Belongs to the thiamine-phosphate synthase family.</text>
</comment>
<evidence type="ECO:0000259" key="12">
    <source>
        <dbReference type="Pfam" id="PF02581"/>
    </source>
</evidence>
<feature type="binding site" evidence="9">
    <location>
        <begin position="40"/>
        <end position="44"/>
    </location>
    <ligand>
        <name>4-amino-2-methyl-5-(diphosphooxymethyl)pyrimidine</name>
        <dbReference type="ChEBI" id="CHEBI:57841"/>
    </ligand>
</feature>
<evidence type="ECO:0000256" key="11">
    <source>
        <dbReference type="RuleBase" id="RU004253"/>
    </source>
</evidence>
<feature type="binding site" evidence="9">
    <location>
        <position position="76"/>
    </location>
    <ligand>
        <name>Mg(2+)</name>
        <dbReference type="ChEBI" id="CHEBI:18420"/>
    </ligand>
</feature>
<feature type="binding site" evidence="9">
    <location>
        <position position="142"/>
    </location>
    <ligand>
        <name>4-amino-2-methyl-5-(diphosphooxymethyl)pyrimidine</name>
        <dbReference type="ChEBI" id="CHEBI:57841"/>
    </ligand>
</feature>
<dbReference type="PANTHER" id="PTHR20857">
    <property type="entry name" value="THIAMINE-PHOSPHATE PYROPHOSPHORYLASE"/>
    <property type="match status" value="1"/>
</dbReference>
<feature type="binding site" evidence="9">
    <location>
        <position position="75"/>
    </location>
    <ligand>
        <name>4-amino-2-methyl-5-(diphosphooxymethyl)pyrimidine</name>
        <dbReference type="ChEBI" id="CHEBI:57841"/>
    </ligand>
</feature>
<comment type="catalytic activity">
    <reaction evidence="8 9 10">
        <text>2-[(2R,5Z)-2-carboxy-4-methylthiazol-5(2H)-ylidene]ethyl phosphate + 4-amino-2-methyl-5-(diphosphooxymethyl)pyrimidine + 2 H(+) = thiamine phosphate + CO2 + diphosphate</text>
        <dbReference type="Rhea" id="RHEA:47844"/>
        <dbReference type="ChEBI" id="CHEBI:15378"/>
        <dbReference type="ChEBI" id="CHEBI:16526"/>
        <dbReference type="ChEBI" id="CHEBI:33019"/>
        <dbReference type="ChEBI" id="CHEBI:37575"/>
        <dbReference type="ChEBI" id="CHEBI:57841"/>
        <dbReference type="ChEBI" id="CHEBI:62899"/>
        <dbReference type="EC" id="2.5.1.3"/>
    </reaction>
</comment>
<feature type="binding site" evidence="9">
    <location>
        <position position="113"/>
    </location>
    <ligand>
        <name>4-amino-2-methyl-5-(diphosphooxymethyl)pyrimidine</name>
        <dbReference type="ChEBI" id="CHEBI:57841"/>
    </ligand>
</feature>
<evidence type="ECO:0000256" key="6">
    <source>
        <dbReference type="ARBA" id="ARBA00047334"/>
    </source>
</evidence>
<dbReference type="PANTHER" id="PTHR20857:SF15">
    <property type="entry name" value="THIAMINE-PHOSPHATE SYNTHASE"/>
    <property type="match status" value="1"/>
</dbReference>
<dbReference type="InterPro" id="IPR022998">
    <property type="entry name" value="ThiamineP_synth_TenI"/>
</dbReference>
<gene>
    <name evidence="9 13" type="primary">thiE</name>
    <name evidence="13" type="ORF">JMUB590_0873</name>
</gene>
<proteinExistence type="inferred from homology"/>
<dbReference type="CDD" id="cd00564">
    <property type="entry name" value="TMP_TenI"/>
    <property type="match status" value="1"/>
</dbReference>
<dbReference type="SUPFAM" id="SSF51391">
    <property type="entry name" value="Thiamin phosphate synthase"/>
    <property type="match status" value="1"/>
</dbReference>
<reference evidence="13 14" key="1">
    <citation type="submission" date="2018-05" db="EMBL/GenBank/DDBJ databases">
        <title>Complete genome sequencing of three human clinical isolates of Staphylococcus caprae reveals virulence factors similar to those of S. epidermidis and S. capitis.</title>
        <authorList>
            <person name="Watanabe S."/>
            <person name="Cui L."/>
        </authorList>
    </citation>
    <scope>NUCLEOTIDE SEQUENCE [LARGE SCALE GENOMIC DNA]</scope>
    <source>
        <strain evidence="13 14">JMUB590</strain>
    </source>
</reference>
<evidence type="ECO:0000256" key="10">
    <source>
        <dbReference type="RuleBase" id="RU003826"/>
    </source>
</evidence>
<evidence type="ECO:0000256" key="5">
    <source>
        <dbReference type="ARBA" id="ARBA00022977"/>
    </source>
</evidence>
<dbReference type="RefSeq" id="WP_002445552.1">
    <property type="nucleotide sequence ID" value="NZ_AP018585.1"/>
</dbReference>
<evidence type="ECO:0000256" key="9">
    <source>
        <dbReference type="HAMAP-Rule" id="MF_00097"/>
    </source>
</evidence>
<evidence type="ECO:0000256" key="3">
    <source>
        <dbReference type="ARBA" id="ARBA00022723"/>
    </source>
</evidence>
<organism evidence="13 14">
    <name type="scientific">Staphylococcus caprae</name>
    <dbReference type="NCBI Taxonomy" id="29380"/>
    <lineage>
        <taxon>Bacteria</taxon>
        <taxon>Bacillati</taxon>
        <taxon>Bacillota</taxon>
        <taxon>Bacilli</taxon>
        <taxon>Bacillales</taxon>
        <taxon>Staphylococcaceae</taxon>
        <taxon>Staphylococcus</taxon>
    </lineage>
</organism>
<name>A0ABN5WAB8_9STAP</name>
<dbReference type="InterPro" id="IPR013785">
    <property type="entry name" value="Aldolase_TIM"/>
</dbReference>
<dbReference type="GeneID" id="58050637"/>
<dbReference type="EMBL" id="AP018586">
    <property type="protein sequence ID" value="BBD91974.1"/>
    <property type="molecule type" value="Genomic_DNA"/>
</dbReference>
<dbReference type="InterPro" id="IPR034291">
    <property type="entry name" value="TMP_synthase"/>
</dbReference>
<keyword evidence="5 9" id="KW-0784">Thiamine biosynthesis</keyword>
<comment type="pathway">
    <text evidence="1 9 11">Cofactor biosynthesis; thiamine diphosphate biosynthesis; thiamine phosphate from 4-amino-2-methyl-5-diphosphomethylpyrimidine and 4-methyl-5-(2-phosphoethyl)-thiazole: step 1/1.</text>
</comment>
<comment type="catalytic activity">
    <reaction evidence="6 9 10">
        <text>4-methyl-5-(2-phosphooxyethyl)-thiazole + 4-amino-2-methyl-5-(diphosphooxymethyl)pyrimidine + H(+) = thiamine phosphate + diphosphate</text>
        <dbReference type="Rhea" id="RHEA:22328"/>
        <dbReference type="ChEBI" id="CHEBI:15378"/>
        <dbReference type="ChEBI" id="CHEBI:33019"/>
        <dbReference type="ChEBI" id="CHEBI:37575"/>
        <dbReference type="ChEBI" id="CHEBI:57841"/>
        <dbReference type="ChEBI" id="CHEBI:58296"/>
        <dbReference type="EC" id="2.5.1.3"/>
    </reaction>
</comment>
<dbReference type="Proteomes" id="UP000274772">
    <property type="component" value="Chromosome"/>
</dbReference>
<keyword evidence="2 9" id="KW-0808">Transferase</keyword>
<evidence type="ECO:0000313" key="13">
    <source>
        <dbReference type="EMBL" id="BBD91974.1"/>
    </source>
</evidence>
<protein>
    <recommendedName>
        <fullName evidence="9">Thiamine-phosphate synthase</fullName>
        <shortName evidence="9">TP synthase</shortName>
        <shortName evidence="9">TPS</shortName>
        <ecNumber evidence="9">2.5.1.3</ecNumber>
    </recommendedName>
    <alternativeName>
        <fullName evidence="9">Thiamine-phosphate pyrophosphorylase</fullName>
        <shortName evidence="9">TMP pyrophosphorylase</shortName>
        <shortName evidence="9">TMP-PPase</shortName>
    </alternativeName>
</protein>
<feature type="binding site" evidence="9">
    <location>
        <begin position="139"/>
        <end position="141"/>
    </location>
    <ligand>
        <name>2-[(2R,5Z)-2-carboxy-4-methylthiazol-5(2H)-ylidene]ethyl phosphate</name>
        <dbReference type="ChEBI" id="CHEBI:62899"/>
    </ligand>
</feature>
<dbReference type="Gene3D" id="3.20.20.70">
    <property type="entry name" value="Aldolase class I"/>
    <property type="match status" value="1"/>
</dbReference>
<keyword evidence="4 9" id="KW-0460">Magnesium</keyword>
<feature type="binding site" evidence="9">
    <location>
        <position position="171"/>
    </location>
    <ligand>
        <name>2-[(2R,5Z)-2-carboxy-4-methylthiazol-5(2H)-ylidene]ethyl phosphate</name>
        <dbReference type="ChEBI" id="CHEBI:62899"/>
    </ligand>
</feature>
<evidence type="ECO:0000313" key="14">
    <source>
        <dbReference type="Proteomes" id="UP000274772"/>
    </source>
</evidence>
<feature type="domain" description="Thiamine phosphate synthase/TenI" evidence="12">
    <location>
        <begin position="9"/>
        <end position="194"/>
    </location>
</feature>
<evidence type="ECO:0000256" key="4">
    <source>
        <dbReference type="ARBA" id="ARBA00022842"/>
    </source>
</evidence>
<evidence type="ECO:0000256" key="1">
    <source>
        <dbReference type="ARBA" id="ARBA00005165"/>
    </source>
</evidence>
<dbReference type="EC" id="2.5.1.3" evidence="9"/>
<comment type="catalytic activity">
    <reaction evidence="7 9 10">
        <text>2-(2-carboxy-4-methylthiazol-5-yl)ethyl phosphate + 4-amino-2-methyl-5-(diphosphooxymethyl)pyrimidine + 2 H(+) = thiamine phosphate + CO2 + diphosphate</text>
        <dbReference type="Rhea" id="RHEA:47848"/>
        <dbReference type="ChEBI" id="CHEBI:15378"/>
        <dbReference type="ChEBI" id="CHEBI:16526"/>
        <dbReference type="ChEBI" id="CHEBI:33019"/>
        <dbReference type="ChEBI" id="CHEBI:37575"/>
        <dbReference type="ChEBI" id="CHEBI:57841"/>
        <dbReference type="ChEBI" id="CHEBI:62890"/>
        <dbReference type="EC" id="2.5.1.3"/>
    </reaction>
</comment>
<feature type="binding site" evidence="9">
    <location>
        <position position="95"/>
    </location>
    <ligand>
        <name>Mg(2+)</name>
        <dbReference type="ChEBI" id="CHEBI:18420"/>
    </ligand>
</feature>